<organism evidence="6 7">
    <name type="scientific">Penicillium chrysogenum</name>
    <name type="common">Penicillium notatum</name>
    <dbReference type="NCBI Taxonomy" id="5076"/>
    <lineage>
        <taxon>Eukaryota</taxon>
        <taxon>Fungi</taxon>
        <taxon>Dikarya</taxon>
        <taxon>Ascomycota</taxon>
        <taxon>Pezizomycotina</taxon>
        <taxon>Eurotiomycetes</taxon>
        <taxon>Eurotiomycetidae</taxon>
        <taxon>Eurotiales</taxon>
        <taxon>Aspergillaceae</taxon>
        <taxon>Penicillium</taxon>
        <taxon>Penicillium chrysogenum species complex</taxon>
    </lineage>
</organism>
<protein>
    <submittedName>
        <fullName evidence="6">Uncharacterized protein</fullName>
    </submittedName>
</protein>
<dbReference type="InterPro" id="IPR050360">
    <property type="entry name" value="MFS_Sugar_Transporters"/>
</dbReference>
<dbReference type="InterPro" id="IPR005828">
    <property type="entry name" value="MFS_sugar_transport-like"/>
</dbReference>
<evidence type="ECO:0000313" key="7">
    <source>
        <dbReference type="Proteomes" id="UP001220256"/>
    </source>
</evidence>
<gene>
    <name evidence="6" type="ORF">N7505_007531</name>
</gene>
<keyword evidence="3 5" id="KW-1133">Transmembrane helix</keyword>
<dbReference type="EMBL" id="JAPVEB010000004">
    <property type="protein sequence ID" value="KAJ5264738.1"/>
    <property type="molecule type" value="Genomic_DNA"/>
</dbReference>
<evidence type="ECO:0000313" key="6">
    <source>
        <dbReference type="EMBL" id="KAJ5264738.1"/>
    </source>
</evidence>
<name>A0ABQ8WDP1_PENCH</name>
<proteinExistence type="predicted"/>
<feature type="transmembrane region" description="Helical" evidence="5">
    <location>
        <begin position="48"/>
        <end position="69"/>
    </location>
</feature>
<dbReference type="InterPro" id="IPR036259">
    <property type="entry name" value="MFS_trans_sf"/>
</dbReference>
<feature type="transmembrane region" description="Helical" evidence="5">
    <location>
        <begin position="81"/>
        <end position="102"/>
    </location>
</feature>
<dbReference type="Proteomes" id="UP001220256">
    <property type="component" value="Unassembled WGS sequence"/>
</dbReference>
<keyword evidence="2 5" id="KW-0812">Transmembrane</keyword>
<keyword evidence="4 5" id="KW-0472">Membrane</keyword>
<dbReference type="Gene3D" id="1.20.1250.20">
    <property type="entry name" value="MFS general substrate transporter like domains"/>
    <property type="match status" value="1"/>
</dbReference>
<dbReference type="Pfam" id="PF00083">
    <property type="entry name" value="Sugar_tr"/>
    <property type="match status" value="1"/>
</dbReference>
<evidence type="ECO:0000256" key="1">
    <source>
        <dbReference type="ARBA" id="ARBA00004141"/>
    </source>
</evidence>
<dbReference type="PANTHER" id="PTHR48022:SF59">
    <property type="entry name" value="MAJOR FACILITATOR SUPERFAMILY (MFS) PROFILE DOMAIN-CONTAINING PROTEIN"/>
    <property type="match status" value="1"/>
</dbReference>
<sequence length="165" mass="18273">MTTDEIKALPNAKRAPTAATVAIYLHAVAWSIGWFSIPYLIGPEIFPTRIWFLNMSISLALHWAFYFGCSEAMPSLLAATHRWCAFLFSSVICVLGLGFMFLSPCRVVGYHGTIIGSVDKLFERPWYTVHKVAYANKGEIKMQIASSTKNAVGNGQIDAEHLETA</sequence>
<evidence type="ECO:0000256" key="5">
    <source>
        <dbReference type="SAM" id="Phobius"/>
    </source>
</evidence>
<dbReference type="PANTHER" id="PTHR48022">
    <property type="entry name" value="PLASTIDIC GLUCOSE TRANSPORTER 4"/>
    <property type="match status" value="1"/>
</dbReference>
<comment type="subcellular location">
    <subcellularLocation>
        <location evidence="1">Membrane</location>
        <topology evidence="1">Multi-pass membrane protein</topology>
    </subcellularLocation>
</comment>
<evidence type="ECO:0000256" key="2">
    <source>
        <dbReference type="ARBA" id="ARBA00022692"/>
    </source>
</evidence>
<accession>A0ABQ8WDP1</accession>
<keyword evidence="7" id="KW-1185">Reference proteome</keyword>
<reference evidence="6 7" key="1">
    <citation type="journal article" date="2023" name="IMA Fungus">
        <title>Comparative genomic study of the Penicillium genus elucidates a diverse pangenome and 15 lateral gene transfer events.</title>
        <authorList>
            <person name="Petersen C."/>
            <person name="Sorensen T."/>
            <person name="Nielsen M.R."/>
            <person name="Sondergaard T.E."/>
            <person name="Sorensen J.L."/>
            <person name="Fitzpatrick D.A."/>
            <person name="Frisvad J.C."/>
            <person name="Nielsen K.L."/>
        </authorList>
    </citation>
    <scope>NUCLEOTIDE SEQUENCE [LARGE SCALE GENOMIC DNA]</scope>
    <source>
        <strain evidence="6 7">IBT 3361</strain>
    </source>
</reference>
<evidence type="ECO:0000256" key="4">
    <source>
        <dbReference type="ARBA" id="ARBA00023136"/>
    </source>
</evidence>
<comment type="caution">
    <text evidence="6">The sequence shown here is derived from an EMBL/GenBank/DDBJ whole genome shotgun (WGS) entry which is preliminary data.</text>
</comment>
<evidence type="ECO:0000256" key="3">
    <source>
        <dbReference type="ARBA" id="ARBA00022989"/>
    </source>
</evidence>
<feature type="transmembrane region" description="Helical" evidence="5">
    <location>
        <begin position="21"/>
        <end position="42"/>
    </location>
</feature>